<comment type="cofactor">
    <cofactor evidence="6">
        <name>Zn(2+)</name>
        <dbReference type="ChEBI" id="CHEBI:29105"/>
    </cofactor>
    <text evidence="6">Binds 1 zinc ion.</text>
</comment>
<dbReference type="PANTHER" id="PTHR11804">
    <property type="entry name" value="PROTEASE M3 THIMET OLIGOPEPTIDASE-RELATED"/>
    <property type="match status" value="1"/>
</dbReference>
<evidence type="ECO:0000256" key="6">
    <source>
        <dbReference type="RuleBase" id="RU003435"/>
    </source>
</evidence>
<dbReference type="RefSeq" id="WP_055039858.1">
    <property type="nucleotide sequence ID" value="NZ_CATWND010000037.1"/>
</dbReference>
<dbReference type="NCBIfam" id="TIGR02289">
    <property type="entry name" value="M3_not_pepF"/>
    <property type="match status" value="1"/>
</dbReference>
<dbReference type="SUPFAM" id="SSF55486">
    <property type="entry name" value="Metalloproteases ('zincins'), catalytic domain"/>
    <property type="match status" value="1"/>
</dbReference>
<organism evidence="8 9">
    <name type="scientific">Roseburia inulinivorans</name>
    <dbReference type="NCBI Taxonomy" id="360807"/>
    <lineage>
        <taxon>Bacteria</taxon>
        <taxon>Bacillati</taxon>
        <taxon>Bacillota</taxon>
        <taxon>Clostridia</taxon>
        <taxon>Lachnospirales</taxon>
        <taxon>Lachnospiraceae</taxon>
        <taxon>Roseburia</taxon>
    </lineage>
</organism>
<dbReference type="CDD" id="cd09606">
    <property type="entry name" value="M3B_PepF"/>
    <property type="match status" value="1"/>
</dbReference>
<gene>
    <name evidence="8" type="ORF">RIL183_25651</name>
</gene>
<sequence>MKFSEMPYKRIDMEEVEKEYKSIIERTKNAKSGEEQFEIHREYYKFTADVQTSMELAMIRHDIDTTDEFYEKESDFYDEVGPIISQYENEYGKVLYDSPYRDYLESKIGKVTFKNIEIANKAFDEKIIPLMQEENALSSRYSKLIATAKIPFEGEVYNLSLMKKFQTSPDRELRRKAWKAVSDYFLSVTDEIDEIYDKMVKNRTEQARQLGYENYVELGYYRMNRNCYDKEMVENFRKQVKEYFVPFANKLHEQRRQRIGVEKLSYIDTDVYFTNGNPAPIGTPEEILAAGQKMYSELSPQTKEFFDFMMENELFDVLGRKTKRQGGYMTYIPNFKSPFIFANFNGTSGDVDVITHECGHAFQGYLLRDEEIREFADITMETAEIHSMSMEYFTYNWMELFFGDRKDDYLKMHLEDSAAFVPYGCMVDEFQHIVYEKPEMTPAERKAVWAGLEKVYRPHMDYEEDPFFGQGGFWQKQPHIFGSPFYYIDYCLASVCAMQFKVMMDEDFEKAWKNYYKLCNLSARDFFTNVIVEAGLNSPFEDGCMEKLVDKFEKKAFNR</sequence>
<dbReference type="Gene3D" id="1.10.1370.30">
    <property type="match status" value="1"/>
</dbReference>
<dbReference type="InterPro" id="IPR001567">
    <property type="entry name" value="Pept_M3A_M3B_dom"/>
</dbReference>
<keyword evidence="2 6" id="KW-0479">Metal-binding</keyword>
<keyword evidence="4 6" id="KW-0862">Zinc</keyword>
<evidence type="ECO:0000313" key="8">
    <source>
        <dbReference type="EMBL" id="CRL39726.1"/>
    </source>
</evidence>
<evidence type="ECO:0000256" key="1">
    <source>
        <dbReference type="ARBA" id="ARBA00022670"/>
    </source>
</evidence>
<evidence type="ECO:0000256" key="3">
    <source>
        <dbReference type="ARBA" id="ARBA00022801"/>
    </source>
</evidence>
<protein>
    <submittedName>
        <fullName evidence="8">Oligoendopeptidase F</fullName>
    </submittedName>
</protein>
<dbReference type="AlphaFoldDB" id="A0A0M6WQ16"/>
<dbReference type="Pfam" id="PF01432">
    <property type="entry name" value="Peptidase_M3"/>
    <property type="match status" value="2"/>
</dbReference>
<evidence type="ECO:0000313" key="9">
    <source>
        <dbReference type="Proteomes" id="UP000049828"/>
    </source>
</evidence>
<name>A0A0M6WQ16_9FIRM</name>
<evidence type="ECO:0000256" key="4">
    <source>
        <dbReference type="ARBA" id="ARBA00022833"/>
    </source>
</evidence>
<dbReference type="GO" id="GO:0006518">
    <property type="term" value="P:peptide metabolic process"/>
    <property type="evidence" value="ECO:0007669"/>
    <property type="project" value="TreeGrafter"/>
</dbReference>
<feature type="domain" description="Peptidase M3A/M3B catalytic" evidence="7">
    <location>
        <begin position="310"/>
        <end position="501"/>
    </location>
</feature>
<dbReference type="Proteomes" id="UP000049828">
    <property type="component" value="Unassembled WGS sequence"/>
</dbReference>
<accession>A0A0M6WQ16</accession>
<dbReference type="GO" id="GO:0046872">
    <property type="term" value="F:metal ion binding"/>
    <property type="evidence" value="ECO:0007669"/>
    <property type="project" value="UniProtKB-UniRule"/>
</dbReference>
<dbReference type="STRING" id="360807.ERS852392_01737"/>
<dbReference type="EMBL" id="CVRS01000079">
    <property type="protein sequence ID" value="CRL39726.1"/>
    <property type="molecule type" value="Genomic_DNA"/>
</dbReference>
<evidence type="ECO:0000256" key="2">
    <source>
        <dbReference type="ARBA" id="ARBA00022723"/>
    </source>
</evidence>
<keyword evidence="3 6" id="KW-0378">Hydrolase</keyword>
<proteinExistence type="inferred from homology"/>
<evidence type="ECO:0000256" key="5">
    <source>
        <dbReference type="ARBA" id="ARBA00023049"/>
    </source>
</evidence>
<reference evidence="9" key="1">
    <citation type="submission" date="2015-05" db="EMBL/GenBank/DDBJ databases">
        <authorList>
            <consortium name="Pathogen Informatics"/>
        </authorList>
    </citation>
    <scope>NUCLEOTIDE SEQUENCE [LARGE SCALE GENOMIC DNA]</scope>
    <source>
        <strain evidence="9">L1-83</strain>
    </source>
</reference>
<evidence type="ECO:0000259" key="7">
    <source>
        <dbReference type="Pfam" id="PF01432"/>
    </source>
</evidence>
<keyword evidence="1 6" id="KW-0645">Protease</keyword>
<dbReference type="InterPro" id="IPR045090">
    <property type="entry name" value="Pept_M3A_M3B"/>
</dbReference>
<comment type="similarity">
    <text evidence="6">Belongs to the peptidase M3 family.</text>
</comment>
<dbReference type="GO" id="GO:0004222">
    <property type="term" value="F:metalloendopeptidase activity"/>
    <property type="evidence" value="ECO:0007669"/>
    <property type="project" value="InterPro"/>
</dbReference>
<keyword evidence="5 6" id="KW-0482">Metalloprotease</keyword>
<feature type="domain" description="Peptidase M3A/M3B catalytic" evidence="7">
    <location>
        <begin position="166"/>
        <end position="272"/>
    </location>
</feature>
<keyword evidence="9" id="KW-1185">Reference proteome</keyword>
<dbReference type="OrthoDB" id="9762795at2"/>
<dbReference type="PANTHER" id="PTHR11804:SF28">
    <property type="entry name" value="OLIGOENDOPEPTIDASE F"/>
    <property type="match status" value="1"/>
</dbReference>
<dbReference type="GO" id="GO:0006508">
    <property type="term" value="P:proteolysis"/>
    <property type="evidence" value="ECO:0007669"/>
    <property type="project" value="UniProtKB-KW"/>
</dbReference>
<dbReference type="InterPro" id="IPR011976">
    <property type="entry name" value="Pept_M3B_oligopep-rel"/>
</dbReference>